<dbReference type="InterPro" id="IPR040608">
    <property type="entry name" value="Snf8/Vps36"/>
</dbReference>
<dbReference type="InterPro" id="IPR037855">
    <property type="entry name" value="Vps36"/>
</dbReference>
<dbReference type="GO" id="GO:0000814">
    <property type="term" value="C:ESCRT II complex"/>
    <property type="evidence" value="ECO:0007669"/>
    <property type="project" value="UniProtKB-UniRule"/>
</dbReference>
<evidence type="ECO:0000256" key="2">
    <source>
        <dbReference type="ARBA" id="ARBA00022771"/>
    </source>
</evidence>
<dbReference type="GO" id="GO:0032266">
    <property type="term" value="F:phosphatidylinositol-3-phosphate binding"/>
    <property type="evidence" value="ECO:0007669"/>
    <property type="project" value="UniProtKB-UniRule"/>
</dbReference>
<dbReference type="GeneID" id="33554661"/>
<evidence type="ECO:0000259" key="6">
    <source>
        <dbReference type="PROSITE" id="PS51495"/>
    </source>
</evidence>
<dbReference type="InParanoid" id="A0A1Y1UGS0"/>
<keyword evidence="1" id="KW-0479">Metal-binding</keyword>
<dbReference type="PANTHER" id="PTHR13128">
    <property type="entry name" value="VACUOLAR PROTEIN-SORTING-ASSOCIATED PROTEIN 36"/>
    <property type="match status" value="1"/>
</dbReference>
<keyword evidence="4" id="KW-0967">Endosome</keyword>
<keyword evidence="4" id="KW-0653">Protein transport</keyword>
<gene>
    <name evidence="7" type="ORF">BD324DRAFT_462229</name>
</gene>
<dbReference type="Gene3D" id="2.30.30.380">
    <property type="entry name" value="Zn-finger domain of Sec23/24"/>
    <property type="match status" value="1"/>
</dbReference>
<feature type="compositionally biased region" description="Polar residues" evidence="5">
    <location>
        <begin position="157"/>
        <end position="166"/>
    </location>
</feature>
<comment type="caution">
    <text evidence="7">The sequence shown here is derived from an EMBL/GenBank/DDBJ whole genome shotgun (WGS) entry which is preliminary data.</text>
</comment>
<evidence type="ECO:0000313" key="8">
    <source>
        <dbReference type="Proteomes" id="UP000193218"/>
    </source>
</evidence>
<name>A0A1Y1UGS0_9TREE</name>
<dbReference type="GO" id="GO:0043130">
    <property type="term" value="F:ubiquitin binding"/>
    <property type="evidence" value="ECO:0007669"/>
    <property type="project" value="UniProtKB-UniRule"/>
</dbReference>
<feature type="compositionally biased region" description="Polar residues" evidence="5">
    <location>
        <begin position="81"/>
        <end position="93"/>
    </location>
</feature>
<proteinExistence type="inferred from homology"/>
<dbReference type="OrthoDB" id="271448at2759"/>
<feature type="compositionally biased region" description="Polar residues" evidence="5">
    <location>
        <begin position="26"/>
        <end position="41"/>
    </location>
</feature>
<dbReference type="PROSITE" id="PS51495">
    <property type="entry name" value="GLUE"/>
    <property type="match status" value="1"/>
</dbReference>
<feature type="compositionally biased region" description="Polar residues" evidence="5">
    <location>
        <begin position="1"/>
        <end position="19"/>
    </location>
</feature>
<evidence type="ECO:0000256" key="1">
    <source>
        <dbReference type="ARBA" id="ARBA00022723"/>
    </source>
</evidence>
<reference evidence="7 8" key="1">
    <citation type="submission" date="2017-03" db="EMBL/GenBank/DDBJ databases">
        <title>Widespread Adenine N6-methylation of Active Genes in Fungi.</title>
        <authorList>
            <consortium name="DOE Joint Genome Institute"/>
            <person name="Mondo S.J."/>
            <person name="Dannebaum R.O."/>
            <person name="Kuo R.C."/>
            <person name="Louie K.B."/>
            <person name="Bewick A.J."/>
            <person name="Labutti K."/>
            <person name="Haridas S."/>
            <person name="Kuo A."/>
            <person name="Salamov A."/>
            <person name="Ahrendt S.R."/>
            <person name="Lau R."/>
            <person name="Bowen B.P."/>
            <person name="Lipzen A."/>
            <person name="Sullivan W."/>
            <person name="Andreopoulos W.B."/>
            <person name="Clum A."/>
            <person name="Lindquist E."/>
            <person name="Daum C."/>
            <person name="Northen T.R."/>
            <person name="Ramamoorthy G."/>
            <person name="Schmitz R.J."/>
            <person name="Gryganskyi A."/>
            <person name="Culley D."/>
            <person name="Magnuson J."/>
            <person name="James T.Y."/>
            <person name="O'Malley M.A."/>
            <person name="Stajich J.E."/>
            <person name="Spatafora J.W."/>
            <person name="Visel A."/>
            <person name="Grigoriev I.V."/>
        </authorList>
    </citation>
    <scope>NUCLEOTIDE SEQUENCE [LARGE SCALE GENOMIC DNA]</scope>
    <source>
        <strain evidence="7 8">NRRL Y-17943</strain>
    </source>
</reference>
<dbReference type="GO" id="GO:0031902">
    <property type="term" value="C:late endosome membrane"/>
    <property type="evidence" value="ECO:0007669"/>
    <property type="project" value="UniProtKB-UniRule"/>
</dbReference>
<keyword evidence="4" id="KW-0963">Cytoplasm</keyword>
<comment type="subunit">
    <text evidence="4">Component of the endosomal sorting complex required for transport II (ESCRT-II).</text>
</comment>
<dbReference type="PANTHER" id="PTHR13128:SF12">
    <property type="entry name" value="VACUOLAR PROTEIN-SORTING-ASSOCIATED PROTEIN 36"/>
    <property type="match status" value="1"/>
</dbReference>
<evidence type="ECO:0000256" key="5">
    <source>
        <dbReference type="SAM" id="MobiDB-lite"/>
    </source>
</evidence>
<evidence type="ECO:0000256" key="4">
    <source>
        <dbReference type="RuleBase" id="RU367095"/>
    </source>
</evidence>
<dbReference type="Gene3D" id="6.10.140.260">
    <property type="match status" value="1"/>
</dbReference>
<comment type="similarity">
    <text evidence="4">Belongs to the VPS36 family.</text>
</comment>
<comment type="subcellular location">
    <subcellularLocation>
        <location evidence="4">Cytoplasm</location>
    </subcellularLocation>
    <subcellularLocation>
        <location evidence="4">Endosome</location>
    </subcellularLocation>
</comment>
<keyword evidence="8" id="KW-1185">Reference proteome</keyword>
<dbReference type="GO" id="GO:0043328">
    <property type="term" value="P:protein transport to vacuole involved in ubiquitin-dependent protein catabolic process via the multivesicular body sorting pathway"/>
    <property type="evidence" value="ECO:0007669"/>
    <property type="project" value="UniProtKB-UniRule"/>
</dbReference>
<evidence type="ECO:0000256" key="3">
    <source>
        <dbReference type="ARBA" id="ARBA00022833"/>
    </source>
</evidence>
<comment type="function">
    <text evidence="4">Component of the ESCRT-II complex (endosomal sorting complex required for transport II), which is required for multivesicular body (MVB) formation and sorting of endosomal cargo proteins into MVBs.</text>
</comment>
<feature type="region of interest" description="Disordered" evidence="5">
    <location>
        <begin position="144"/>
        <end position="168"/>
    </location>
</feature>
<dbReference type="RefSeq" id="XP_021870775.1">
    <property type="nucleotide sequence ID" value="XM_022012853.1"/>
</dbReference>
<organism evidence="7 8">
    <name type="scientific">Kockovaella imperatae</name>
    <dbReference type="NCBI Taxonomy" id="4999"/>
    <lineage>
        <taxon>Eukaryota</taxon>
        <taxon>Fungi</taxon>
        <taxon>Dikarya</taxon>
        <taxon>Basidiomycota</taxon>
        <taxon>Agaricomycotina</taxon>
        <taxon>Tremellomycetes</taxon>
        <taxon>Tremellales</taxon>
        <taxon>Cuniculitremaceae</taxon>
        <taxon>Kockovaella</taxon>
    </lineage>
</organism>
<dbReference type="SUPFAM" id="SSF50729">
    <property type="entry name" value="PH domain-like"/>
    <property type="match status" value="1"/>
</dbReference>
<dbReference type="STRING" id="4999.A0A1Y1UGS0"/>
<dbReference type="GO" id="GO:0008270">
    <property type="term" value="F:zinc ion binding"/>
    <property type="evidence" value="ECO:0007669"/>
    <property type="project" value="UniProtKB-KW"/>
</dbReference>
<dbReference type="Proteomes" id="UP000193218">
    <property type="component" value="Unassembled WGS sequence"/>
</dbReference>
<dbReference type="EMBL" id="NBSH01000007">
    <property type="protein sequence ID" value="ORX36706.1"/>
    <property type="molecule type" value="Genomic_DNA"/>
</dbReference>
<keyword evidence="3" id="KW-0862">Zinc</keyword>
<sequence>MRSSPKITLSMGKPSTNGTGPERDSVSNPPAANHTPETSSSVDIGQNWTCAVCGFVNPIRGFGIPTSSTRCSLCGVSYTPTQASSSSVPTSGAATPVLGQSSTPVPQTPPPPSAPMNDDPEGRIACPACTFLNHRSLRNCEICSTPLPRKPGKPKDSSSGIANSPDLSYIPRTSDGYDIVRLSFRKTGVQDAYRRLKNILSDKVWEREQQKSDRHKIMASETAGPDRPSTPRAGAGIDHIMQSISLDSKAQDSHMQDAFKDLEILMVRAGEMVKMAQSLNAKLTAQQASGTSAAIAEEDATLIRSSLVQLGLSAPALTADMVRDEKKYQQGLAQELGQLLTGSRGSKGLMSNDEGRGVIALDEVWGLWMRARGIALLPPSSLISVLPLLPDNTSPPIRTLVLPSQMRVLYSPRFEPVNLLSRLVDRLTPPDLPTENTHLSQTTTSPTEVASEPSLSLIELASQENLPIGLAKELIESVANLESSGDNALVFGIVRDDQADQASGGTRWYRDLISIWQL</sequence>
<feature type="domain" description="GLUE N-terminal" evidence="6">
    <location>
        <begin position="1"/>
        <end position="212"/>
    </location>
</feature>
<protein>
    <recommendedName>
        <fullName evidence="4">Vacuolar protein-sorting-associated protein 36</fullName>
    </recommendedName>
    <alternativeName>
        <fullName evidence="4">ESCRT-II complex subunit VPS36</fullName>
    </alternativeName>
</protein>
<dbReference type="Pfam" id="PF04157">
    <property type="entry name" value="EAP30"/>
    <property type="match status" value="1"/>
</dbReference>
<dbReference type="SMART" id="SM00547">
    <property type="entry name" value="ZnF_RBZ"/>
    <property type="match status" value="2"/>
</dbReference>
<feature type="region of interest" description="Disordered" evidence="5">
    <location>
        <begin position="211"/>
        <end position="235"/>
    </location>
</feature>
<dbReference type="Gene3D" id="1.10.10.10">
    <property type="entry name" value="Winged helix-like DNA-binding domain superfamily/Winged helix DNA-binding domain"/>
    <property type="match status" value="1"/>
</dbReference>
<feature type="region of interest" description="Disordered" evidence="5">
    <location>
        <begin position="81"/>
        <end position="117"/>
    </location>
</feature>
<dbReference type="InterPro" id="IPR036388">
    <property type="entry name" value="WH-like_DNA-bd_sf"/>
</dbReference>
<dbReference type="InterPro" id="IPR001876">
    <property type="entry name" value="Znf_RanBP2"/>
</dbReference>
<accession>A0A1Y1UGS0</accession>
<dbReference type="AlphaFoldDB" id="A0A1Y1UGS0"/>
<dbReference type="FunCoup" id="A0A1Y1UGS0">
    <property type="interactions" value="120"/>
</dbReference>
<feature type="region of interest" description="Disordered" evidence="5">
    <location>
        <begin position="1"/>
        <end position="41"/>
    </location>
</feature>
<keyword evidence="4" id="KW-0813">Transport</keyword>
<dbReference type="InterPro" id="IPR021648">
    <property type="entry name" value="GLUE_dom"/>
</dbReference>
<evidence type="ECO:0000313" key="7">
    <source>
        <dbReference type="EMBL" id="ORX36706.1"/>
    </source>
</evidence>
<keyword evidence="2" id="KW-0863">Zinc-finger</keyword>